<gene>
    <name evidence="3" type="ORF">S12H4_22089</name>
</gene>
<reference evidence="3" key="1">
    <citation type="journal article" date="2014" name="Front. Microbiol.">
        <title>High frequency of phylogenetically diverse reductive dehalogenase-homologous genes in deep subseafloor sedimentary metagenomes.</title>
        <authorList>
            <person name="Kawai M."/>
            <person name="Futagami T."/>
            <person name="Toyoda A."/>
            <person name="Takaki Y."/>
            <person name="Nishi S."/>
            <person name="Hori S."/>
            <person name="Arai W."/>
            <person name="Tsubouchi T."/>
            <person name="Morono Y."/>
            <person name="Uchiyama I."/>
            <person name="Ito T."/>
            <person name="Fujiyama A."/>
            <person name="Inagaki F."/>
            <person name="Takami H."/>
        </authorList>
    </citation>
    <scope>NUCLEOTIDE SEQUENCE</scope>
    <source>
        <strain evidence="3">Expedition CK06-06</strain>
    </source>
</reference>
<dbReference type="EMBL" id="BARW01011458">
    <property type="protein sequence ID" value="GAI73585.1"/>
    <property type="molecule type" value="Genomic_DNA"/>
</dbReference>
<dbReference type="PANTHER" id="PTHR43000">
    <property type="entry name" value="DTDP-D-GLUCOSE 4,6-DEHYDRATASE-RELATED"/>
    <property type="match status" value="1"/>
</dbReference>
<feature type="non-terminal residue" evidence="3">
    <location>
        <position position="80"/>
    </location>
</feature>
<proteinExistence type="inferred from homology"/>
<accession>X1SDU8</accession>
<dbReference type="SUPFAM" id="SSF51735">
    <property type="entry name" value="NAD(P)-binding Rossmann-fold domains"/>
    <property type="match status" value="1"/>
</dbReference>
<comment type="caution">
    <text evidence="3">The sequence shown here is derived from an EMBL/GenBank/DDBJ whole genome shotgun (WGS) entry which is preliminary data.</text>
</comment>
<evidence type="ECO:0000313" key="3">
    <source>
        <dbReference type="EMBL" id="GAI73585.1"/>
    </source>
</evidence>
<name>X1SDU8_9ZZZZ</name>
<dbReference type="InterPro" id="IPR036291">
    <property type="entry name" value="NAD(P)-bd_dom_sf"/>
</dbReference>
<dbReference type="Gene3D" id="3.40.50.720">
    <property type="entry name" value="NAD(P)-binding Rossmann-like Domain"/>
    <property type="match status" value="1"/>
</dbReference>
<dbReference type="AlphaFoldDB" id="X1SDU8"/>
<evidence type="ECO:0000256" key="1">
    <source>
        <dbReference type="ARBA" id="ARBA00007637"/>
    </source>
</evidence>
<dbReference type="InterPro" id="IPR001509">
    <property type="entry name" value="Epimerase_deHydtase"/>
</dbReference>
<organism evidence="3">
    <name type="scientific">marine sediment metagenome</name>
    <dbReference type="NCBI Taxonomy" id="412755"/>
    <lineage>
        <taxon>unclassified sequences</taxon>
        <taxon>metagenomes</taxon>
        <taxon>ecological metagenomes</taxon>
    </lineage>
</organism>
<feature type="domain" description="NAD-dependent epimerase/dehydratase" evidence="2">
    <location>
        <begin position="7"/>
        <end position="80"/>
    </location>
</feature>
<protein>
    <recommendedName>
        <fullName evidence="2">NAD-dependent epimerase/dehydratase domain-containing protein</fullName>
    </recommendedName>
</protein>
<comment type="similarity">
    <text evidence="1">Belongs to the NAD(P)-dependent epimerase/dehydratase family.</text>
</comment>
<dbReference type="Pfam" id="PF01370">
    <property type="entry name" value="Epimerase"/>
    <property type="match status" value="1"/>
</dbReference>
<sequence length="80" mass="9082">MIKINKVLITGITGFVGSHLADYILENFSEVQILGLARWRSPSDNIRNILDKITICFGDLLDPFSLKAIFLKHKPDVIFH</sequence>
<evidence type="ECO:0000259" key="2">
    <source>
        <dbReference type="Pfam" id="PF01370"/>
    </source>
</evidence>